<dbReference type="InterPro" id="IPR006553">
    <property type="entry name" value="Leu-rich_rpt_Cys-con_subtyp"/>
</dbReference>
<evidence type="ECO:0000313" key="2">
    <source>
        <dbReference type="EMBL" id="KAE9462600.1"/>
    </source>
</evidence>
<dbReference type="GO" id="GO:0019005">
    <property type="term" value="C:SCF ubiquitin ligase complex"/>
    <property type="evidence" value="ECO:0007669"/>
    <property type="project" value="TreeGrafter"/>
</dbReference>
<proteinExistence type="predicted"/>
<sequence>MKKQRSGLSGYFPDDCWELIFHKMRENNERELDSISLVSKQFLSISNRVKLSLNVNDGALPLLPNLLRRFRHIETIGIDVNAQKDIDGLVDQISRSGVLNLQAIKFRWCMTEPPRHGFKALALNKNIKNNLKVLNCSAWTYMQDNDLVSIADCFPLLEELRISAYTNKDNHEVAGRITDDGVEALASKLKELKKIVFKGDACLITDQSLISLSTNCVKLTRIGLCGQHSVTGDGVGFVMRHSPNLTSLSLNLWSPQHSAISLTMENVFTRAKNLCSLTMNRYLISVKHICFVAKARPPLKKLKLVGFSGRYCEIYGALKMLLQACRLTLKELTLIGWSLTDTVISDLAQHLSNLTSIYFSGPFGLTSAAFYTLTKSCPLLEILQMTRTGGREMDLSFPEHKNYRLRHLCISDNIWVNDTTLENFGQVCPNLQILDVSYCTRLTNSGIGEVLRRCPAITQLNICGLNISDVFGSYSDHSVLNLKTLKAPDTQIDDEGMAMIGNRCRNLQYLDIGNCKKVTDKGVLEVVRNCERPRISIWVGVKK</sequence>
<dbReference type="EMBL" id="QEFC01000687">
    <property type="protein sequence ID" value="KAE9462600.1"/>
    <property type="molecule type" value="Genomic_DNA"/>
</dbReference>
<dbReference type="Pfam" id="PF25372">
    <property type="entry name" value="DUF7885"/>
    <property type="match status" value="1"/>
</dbReference>
<dbReference type="SMART" id="SM00367">
    <property type="entry name" value="LRR_CC"/>
    <property type="match status" value="6"/>
</dbReference>
<dbReference type="Gene3D" id="3.80.10.10">
    <property type="entry name" value="Ribonuclease Inhibitor"/>
    <property type="match status" value="3"/>
</dbReference>
<dbReference type="SUPFAM" id="SSF52047">
    <property type="entry name" value="RNI-like"/>
    <property type="match status" value="2"/>
</dbReference>
<feature type="domain" description="F-box/LRR-repeat protein 15-like leucin rich repeat" evidence="1">
    <location>
        <begin position="427"/>
        <end position="532"/>
    </location>
</feature>
<dbReference type="OrthoDB" id="10257471at2759"/>
<feature type="non-terminal residue" evidence="2">
    <location>
        <position position="1"/>
    </location>
</feature>
<dbReference type="PANTHER" id="PTHR13318">
    <property type="entry name" value="PARTNER OF PAIRED, ISOFORM B-RELATED"/>
    <property type="match status" value="1"/>
</dbReference>
<dbReference type="AlphaFoldDB" id="A0A6A4LX21"/>
<name>A0A6A4LX21_9ERIC</name>
<evidence type="ECO:0000313" key="3">
    <source>
        <dbReference type="Proteomes" id="UP000428333"/>
    </source>
</evidence>
<dbReference type="Proteomes" id="UP000428333">
    <property type="component" value="Linkage Group LG03"/>
</dbReference>
<comment type="caution">
    <text evidence="2">The sequence shown here is derived from an EMBL/GenBank/DDBJ whole genome shotgun (WGS) entry which is preliminary data.</text>
</comment>
<accession>A0A6A4LX21</accession>
<reference evidence="2 3" key="1">
    <citation type="journal article" date="2019" name="Genome Biol. Evol.">
        <title>The Rhododendron genome and chromosomal organization provide insight into shared whole-genome duplications across the heath family (Ericaceae).</title>
        <authorList>
            <person name="Soza V.L."/>
            <person name="Lindsley D."/>
            <person name="Waalkes A."/>
            <person name="Ramage E."/>
            <person name="Patwardhan R.P."/>
            <person name="Burton J.N."/>
            <person name="Adey A."/>
            <person name="Kumar A."/>
            <person name="Qiu R."/>
            <person name="Shendure J."/>
            <person name="Hall B."/>
        </authorList>
    </citation>
    <scope>NUCLEOTIDE SEQUENCE [LARGE SCALE GENOMIC DNA]</scope>
    <source>
        <strain evidence="2">RSF 1966-606</strain>
    </source>
</reference>
<protein>
    <recommendedName>
        <fullName evidence="1">F-box/LRR-repeat protein 15-like leucin rich repeat domain-containing protein</fullName>
    </recommendedName>
</protein>
<dbReference type="InterPro" id="IPR057207">
    <property type="entry name" value="FBXL15_LRR"/>
</dbReference>
<dbReference type="InterPro" id="IPR032675">
    <property type="entry name" value="LRR_dom_sf"/>
</dbReference>
<keyword evidence="3" id="KW-1185">Reference proteome</keyword>
<gene>
    <name evidence="2" type="ORF">C3L33_05515</name>
</gene>
<evidence type="ECO:0000259" key="1">
    <source>
        <dbReference type="Pfam" id="PF25372"/>
    </source>
</evidence>
<organism evidence="2 3">
    <name type="scientific">Rhododendron williamsianum</name>
    <dbReference type="NCBI Taxonomy" id="262921"/>
    <lineage>
        <taxon>Eukaryota</taxon>
        <taxon>Viridiplantae</taxon>
        <taxon>Streptophyta</taxon>
        <taxon>Embryophyta</taxon>
        <taxon>Tracheophyta</taxon>
        <taxon>Spermatophyta</taxon>
        <taxon>Magnoliopsida</taxon>
        <taxon>eudicotyledons</taxon>
        <taxon>Gunneridae</taxon>
        <taxon>Pentapetalae</taxon>
        <taxon>asterids</taxon>
        <taxon>Ericales</taxon>
        <taxon>Ericaceae</taxon>
        <taxon>Ericoideae</taxon>
        <taxon>Rhodoreae</taxon>
        <taxon>Rhododendron</taxon>
    </lineage>
</organism>
<dbReference type="GO" id="GO:0031146">
    <property type="term" value="P:SCF-dependent proteasomal ubiquitin-dependent protein catabolic process"/>
    <property type="evidence" value="ECO:0007669"/>
    <property type="project" value="TreeGrafter"/>
</dbReference>